<comment type="cofactor">
    <cofactor evidence="5">
        <name>[2Fe-2S] cluster</name>
        <dbReference type="ChEBI" id="CHEBI:190135"/>
    </cofactor>
</comment>
<dbReference type="CDD" id="cd03528">
    <property type="entry name" value="Rieske_RO_ferredoxin"/>
    <property type="match status" value="1"/>
</dbReference>
<evidence type="ECO:0000256" key="1">
    <source>
        <dbReference type="ARBA" id="ARBA00022714"/>
    </source>
</evidence>
<dbReference type="SUPFAM" id="SSF50022">
    <property type="entry name" value="ISP domain"/>
    <property type="match status" value="1"/>
</dbReference>
<evidence type="ECO:0000256" key="5">
    <source>
        <dbReference type="ARBA" id="ARBA00034078"/>
    </source>
</evidence>
<dbReference type="InterPro" id="IPR012747">
    <property type="entry name" value="MocE_2FeS"/>
</dbReference>
<feature type="domain" description="Rieske" evidence="7">
    <location>
        <begin position="6"/>
        <end position="103"/>
    </location>
</feature>
<proteinExistence type="inferred from homology"/>
<dbReference type="Pfam" id="PF00355">
    <property type="entry name" value="Rieske"/>
    <property type="match status" value="1"/>
</dbReference>
<comment type="similarity">
    <text evidence="6">Belongs to the bacterial ring-hydroxylating dioxygenase ferredoxin component family.</text>
</comment>
<keyword evidence="4" id="KW-0411">Iron-sulfur</keyword>
<evidence type="ECO:0000256" key="2">
    <source>
        <dbReference type="ARBA" id="ARBA00022723"/>
    </source>
</evidence>
<evidence type="ECO:0000256" key="4">
    <source>
        <dbReference type="ARBA" id="ARBA00023014"/>
    </source>
</evidence>
<gene>
    <name evidence="8" type="ORF">P5G65_19380</name>
</gene>
<dbReference type="PROSITE" id="PS51296">
    <property type="entry name" value="RIESKE"/>
    <property type="match status" value="1"/>
</dbReference>
<accession>A0ABU6DEA2</accession>
<sequence>MAPEEWIEACRTDEIEQEDVIRFDYSERSFAIYRTDRNDYYATDGFCTHGKFHLSEGLVMGNIIECPKHNGRFDVITGQAKRAPVCIDLKTYPVKVEAGKVFIRL</sequence>
<evidence type="ECO:0000259" key="7">
    <source>
        <dbReference type="PROSITE" id="PS51296"/>
    </source>
</evidence>
<dbReference type="PANTHER" id="PTHR21496">
    <property type="entry name" value="FERREDOXIN-RELATED"/>
    <property type="match status" value="1"/>
</dbReference>
<dbReference type="Gene3D" id="2.102.10.10">
    <property type="entry name" value="Rieske [2Fe-2S] iron-sulphur domain"/>
    <property type="match status" value="1"/>
</dbReference>
<dbReference type="EMBL" id="JAROBY010000033">
    <property type="protein sequence ID" value="MEB4796069.1"/>
    <property type="molecule type" value="Genomic_DNA"/>
</dbReference>
<evidence type="ECO:0000256" key="6">
    <source>
        <dbReference type="ARBA" id="ARBA00038001"/>
    </source>
</evidence>
<organism evidence="8 9">
    <name type="scientific">Paenibacillus chondroitinus</name>
    <dbReference type="NCBI Taxonomy" id="59842"/>
    <lineage>
        <taxon>Bacteria</taxon>
        <taxon>Bacillati</taxon>
        <taxon>Bacillota</taxon>
        <taxon>Bacilli</taxon>
        <taxon>Bacillales</taxon>
        <taxon>Paenibacillaceae</taxon>
        <taxon>Paenibacillus</taxon>
    </lineage>
</organism>
<reference evidence="8 9" key="1">
    <citation type="submission" date="2023-03" db="EMBL/GenBank/DDBJ databases">
        <title>Bacillus Genome Sequencing.</title>
        <authorList>
            <person name="Dunlap C."/>
        </authorList>
    </citation>
    <scope>NUCLEOTIDE SEQUENCE [LARGE SCALE GENOMIC DNA]</scope>
    <source>
        <strain evidence="8 9">NRS-1351</strain>
    </source>
</reference>
<dbReference type="InterPro" id="IPR036922">
    <property type="entry name" value="Rieske_2Fe-2S_sf"/>
</dbReference>
<keyword evidence="3" id="KW-0408">Iron</keyword>
<dbReference type="PANTHER" id="PTHR21496:SF0">
    <property type="entry name" value="RIESKE DOMAIN-CONTAINING PROTEIN"/>
    <property type="match status" value="1"/>
</dbReference>
<dbReference type="NCBIfam" id="TIGR02377">
    <property type="entry name" value="MocE_fam_FeS"/>
    <property type="match status" value="1"/>
</dbReference>
<evidence type="ECO:0000313" key="9">
    <source>
        <dbReference type="Proteomes" id="UP001355653"/>
    </source>
</evidence>
<name>A0ABU6DEA2_9BACL</name>
<dbReference type="InterPro" id="IPR017941">
    <property type="entry name" value="Rieske_2Fe-2S"/>
</dbReference>
<keyword evidence="1" id="KW-0001">2Fe-2S</keyword>
<evidence type="ECO:0000313" key="8">
    <source>
        <dbReference type="EMBL" id="MEB4796069.1"/>
    </source>
</evidence>
<dbReference type="Proteomes" id="UP001355653">
    <property type="component" value="Unassembled WGS sequence"/>
</dbReference>
<protein>
    <submittedName>
        <fullName evidence="8">MocE family 2Fe-2S type ferredoxin</fullName>
    </submittedName>
</protein>
<keyword evidence="2" id="KW-0479">Metal-binding</keyword>
<keyword evidence="9" id="KW-1185">Reference proteome</keyword>
<dbReference type="RefSeq" id="WP_127450241.1">
    <property type="nucleotide sequence ID" value="NZ_JAROBY010000033.1"/>
</dbReference>
<evidence type="ECO:0000256" key="3">
    <source>
        <dbReference type="ARBA" id="ARBA00023004"/>
    </source>
</evidence>
<comment type="caution">
    <text evidence="8">The sequence shown here is derived from an EMBL/GenBank/DDBJ whole genome shotgun (WGS) entry which is preliminary data.</text>
</comment>